<evidence type="ECO:0000256" key="1">
    <source>
        <dbReference type="SAM" id="SignalP"/>
    </source>
</evidence>
<dbReference type="SMART" id="SM00450">
    <property type="entry name" value="RHOD"/>
    <property type="match status" value="1"/>
</dbReference>
<proteinExistence type="predicted"/>
<feature type="chain" id="PRO_5047096440" evidence="1">
    <location>
        <begin position="31"/>
        <end position="127"/>
    </location>
</feature>
<organism evidence="3 4">
    <name type="scientific">Shewanella aestuarii</name>
    <dbReference type="NCBI Taxonomy" id="1028752"/>
    <lineage>
        <taxon>Bacteria</taxon>
        <taxon>Pseudomonadati</taxon>
        <taxon>Pseudomonadota</taxon>
        <taxon>Gammaproteobacteria</taxon>
        <taxon>Alteromonadales</taxon>
        <taxon>Shewanellaceae</taxon>
        <taxon>Shewanella</taxon>
    </lineage>
</organism>
<dbReference type="Proteomes" id="UP001203212">
    <property type="component" value="Unassembled WGS sequence"/>
</dbReference>
<protein>
    <submittedName>
        <fullName evidence="3">Rhodanese-like domain-containing protein</fullName>
    </submittedName>
</protein>
<sequence length="127" mass="13330">MKSLKRTIKQLSLLSILAASLMLFNQVSVAKDVSTQQALEIIEAGTTIIDVRTAEEFAAGHIAGAINIPFEQIVAGVEKIGLKNDASVVLYCRSGRRSGIADEALTQAGFTHSVNAGGYDALAGSKP</sequence>
<evidence type="ECO:0000313" key="4">
    <source>
        <dbReference type="Proteomes" id="UP001203212"/>
    </source>
</evidence>
<feature type="signal peptide" evidence="1">
    <location>
        <begin position="1"/>
        <end position="30"/>
    </location>
</feature>
<dbReference type="InterPro" id="IPR036873">
    <property type="entry name" value="Rhodanese-like_dom_sf"/>
</dbReference>
<dbReference type="InterPro" id="IPR001763">
    <property type="entry name" value="Rhodanese-like_dom"/>
</dbReference>
<dbReference type="Gene3D" id="3.40.250.10">
    <property type="entry name" value="Rhodanese-like domain"/>
    <property type="match status" value="1"/>
</dbReference>
<dbReference type="EMBL" id="JAKILK010000003">
    <property type="protein sequence ID" value="MCL1117372.1"/>
    <property type="molecule type" value="Genomic_DNA"/>
</dbReference>
<dbReference type="PROSITE" id="PS50206">
    <property type="entry name" value="RHODANESE_3"/>
    <property type="match status" value="1"/>
</dbReference>
<dbReference type="SUPFAM" id="SSF52821">
    <property type="entry name" value="Rhodanese/Cell cycle control phosphatase"/>
    <property type="match status" value="1"/>
</dbReference>
<keyword evidence="1" id="KW-0732">Signal</keyword>
<dbReference type="InterPro" id="IPR052367">
    <property type="entry name" value="Thiosulfate_ST/Rhodanese-like"/>
</dbReference>
<dbReference type="PANTHER" id="PTHR45431">
    <property type="entry name" value="RHODANESE-LIKE DOMAIN-CONTAINING PROTEIN 15, CHLOROPLASTIC"/>
    <property type="match status" value="1"/>
</dbReference>
<dbReference type="PANTHER" id="PTHR45431:SF3">
    <property type="entry name" value="RHODANESE-LIKE DOMAIN-CONTAINING PROTEIN 15, CHLOROPLASTIC"/>
    <property type="match status" value="1"/>
</dbReference>
<reference evidence="3 4" key="1">
    <citation type="submission" date="2022-01" db="EMBL/GenBank/DDBJ databases">
        <title>Whole genome-based taxonomy of the Shewanellaceae.</title>
        <authorList>
            <person name="Martin-Rodriguez A.J."/>
        </authorList>
    </citation>
    <scope>NUCLEOTIDE SEQUENCE [LARGE SCALE GENOMIC DNA]</scope>
    <source>
        <strain evidence="3 4">JCM 17801</strain>
    </source>
</reference>
<dbReference type="Pfam" id="PF00581">
    <property type="entry name" value="Rhodanese"/>
    <property type="match status" value="1"/>
</dbReference>
<evidence type="ECO:0000313" key="3">
    <source>
        <dbReference type="EMBL" id="MCL1117372.1"/>
    </source>
</evidence>
<gene>
    <name evidence="3" type="ORF">L2689_08975</name>
</gene>
<dbReference type="RefSeq" id="WP_188840696.1">
    <property type="nucleotide sequence ID" value="NZ_BMOT01000003.1"/>
</dbReference>
<comment type="caution">
    <text evidence="3">The sequence shown here is derived from an EMBL/GenBank/DDBJ whole genome shotgun (WGS) entry which is preliminary data.</text>
</comment>
<evidence type="ECO:0000259" key="2">
    <source>
        <dbReference type="PROSITE" id="PS50206"/>
    </source>
</evidence>
<feature type="domain" description="Rhodanese" evidence="2">
    <location>
        <begin position="42"/>
        <end position="127"/>
    </location>
</feature>
<dbReference type="CDD" id="cd00158">
    <property type="entry name" value="RHOD"/>
    <property type="match status" value="1"/>
</dbReference>
<accession>A0ABT0L0X6</accession>
<name>A0ABT0L0X6_9GAMM</name>
<keyword evidence="4" id="KW-1185">Reference proteome</keyword>